<comment type="caution">
    <text evidence="6">Lacks conserved residue(s) required for the propagation of feature annotation.</text>
</comment>
<feature type="binding site" evidence="6">
    <location>
        <position position="169"/>
    </location>
    <ligand>
        <name>substrate</name>
    </ligand>
</feature>
<dbReference type="Proteomes" id="UP000030403">
    <property type="component" value="Unassembled WGS sequence"/>
</dbReference>
<dbReference type="STRING" id="1385511.GCA_000425225_02148"/>
<feature type="binding site" evidence="6">
    <location>
        <position position="162"/>
    </location>
    <ligand>
        <name>substrate</name>
    </ligand>
</feature>
<proteinExistence type="inferred from homology"/>
<dbReference type="EMBL" id="AVPF01000008">
    <property type="protein sequence ID" value="KGX90339.1"/>
    <property type="molecule type" value="Genomic_DNA"/>
</dbReference>
<feature type="binding site" evidence="6">
    <location>
        <position position="193"/>
    </location>
    <ligand>
        <name>substrate</name>
    </ligand>
</feature>
<feature type="binding site" evidence="6">
    <location>
        <position position="65"/>
    </location>
    <ligand>
        <name>substrate</name>
    </ligand>
</feature>
<gene>
    <name evidence="6" type="primary">glsA</name>
    <name evidence="7" type="ORF">N783_21345</name>
</gene>
<keyword evidence="8" id="KW-1185">Reference proteome</keyword>
<feature type="binding site" evidence="6">
    <location>
        <position position="117"/>
    </location>
    <ligand>
        <name>substrate</name>
    </ligand>
</feature>
<dbReference type="NCBIfam" id="TIGR03814">
    <property type="entry name" value="Gln_ase"/>
    <property type="match status" value="1"/>
</dbReference>
<evidence type="ECO:0000256" key="6">
    <source>
        <dbReference type="HAMAP-Rule" id="MF_00313"/>
    </source>
</evidence>
<dbReference type="InterPro" id="IPR012338">
    <property type="entry name" value="Beta-lactam/transpept-like"/>
</dbReference>
<dbReference type="GO" id="GO:0006543">
    <property type="term" value="P:L-glutamine catabolic process"/>
    <property type="evidence" value="ECO:0007669"/>
    <property type="project" value="TreeGrafter"/>
</dbReference>
<evidence type="ECO:0000256" key="2">
    <source>
        <dbReference type="ARBA" id="ARBA00011881"/>
    </source>
</evidence>
<dbReference type="OrthoDB" id="9788822at2"/>
<evidence type="ECO:0000256" key="4">
    <source>
        <dbReference type="ARBA" id="ARBA00022801"/>
    </source>
</evidence>
<evidence type="ECO:0000256" key="3">
    <source>
        <dbReference type="ARBA" id="ARBA00012918"/>
    </source>
</evidence>
<dbReference type="Pfam" id="PF04960">
    <property type="entry name" value="Glutaminase"/>
    <property type="match status" value="1"/>
</dbReference>
<reference evidence="7 8" key="1">
    <citation type="submission" date="2013-08" db="EMBL/GenBank/DDBJ databases">
        <authorList>
            <person name="Huang J."/>
            <person name="Wang G."/>
        </authorList>
    </citation>
    <scope>NUCLEOTIDE SEQUENCE [LARGE SCALE GENOMIC DNA]</scope>
    <source>
        <strain evidence="7 8">BH030004</strain>
    </source>
</reference>
<dbReference type="Gene3D" id="3.40.710.10">
    <property type="entry name" value="DD-peptidase/beta-lactamase superfamily"/>
    <property type="match status" value="1"/>
</dbReference>
<evidence type="ECO:0000256" key="1">
    <source>
        <dbReference type="ARBA" id="ARBA00011076"/>
    </source>
</evidence>
<comment type="caution">
    <text evidence="7">The sequence shown here is derived from an EMBL/GenBank/DDBJ whole genome shotgun (WGS) entry which is preliminary data.</text>
</comment>
<sequence>MVRLSNDYLKELITEYKPYTTKGEVMTGIPGLDELNQNDLGVAVMDLNHNIYSAGATDVSFSLQSASKVISLLIALEDLGKEKVFQSVGMEPMGDFFNTISHLESGDVHRPFNPMVNAGAIAICSLIKGDTVEERFDRILMMLKTITGNENIDMDPDVYEAEKVKGDRNRALAYYMSSSGAVALNPQDALDLYFRINSIRLQVHDLAKIGLFIANGGRLIEQNKQLVSPDHLNTIQAIMMTSGMYNESGTFAVEVGFPCKSGISGGIFSAVPGRYGIGVFGPAINQKGNSVGGAKILQRISADLNLNIFNQTHTHDIKKSAE</sequence>
<keyword evidence="6" id="KW-0007">Acetylation</keyword>
<dbReference type="GO" id="GO:0004359">
    <property type="term" value="F:glutaminase activity"/>
    <property type="evidence" value="ECO:0007669"/>
    <property type="project" value="UniProtKB-UniRule"/>
</dbReference>
<dbReference type="PANTHER" id="PTHR12544:SF29">
    <property type="entry name" value="GLUTAMINASE"/>
    <property type="match status" value="1"/>
</dbReference>
<evidence type="ECO:0000313" key="8">
    <source>
        <dbReference type="Proteomes" id="UP000030403"/>
    </source>
</evidence>
<dbReference type="AlphaFoldDB" id="A0A0A5GE90"/>
<dbReference type="FunFam" id="3.40.710.10:FF:000005">
    <property type="entry name" value="Glutaminase"/>
    <property type="match status" value="1"/>
</dbReference>
<dbReference type="EC" id="3.5.1.2" evidence="3 6"/>
<comment type="similarity">
    <text evidence="1 6">Belongs to the glutaminase family.</text>
</comment>
<dbReference type="InterPro" id="IPR015868">
    <property type="entry name" value="Glutaminase"/>
</dbReference>
<dbReference type="eggNOG" id="COG2066">
    <property type="taxonomic scope" value="Bacteria"/>
</dbReference>
<protein>
    <recommendedName>
        <fullName evidence="3 6">Glutaminase</fullName>
        <ecNumber evidence="3 6">3.5.1.2</ecNumber>
    </recommendedName>
</protein>
<name>A0A0A5GE90_9BACI</name>
<dbReference type="PANTHER" id="PTHR12544">
    <property type="entry name" value="GLUTAMINASE"/>
    <property type="match status" value="1"/>
</dbReference>
<comment type="subunit">
    <text evidence="2 6">Homotetramer.</text>
</comment>
<dbReference type="HAMAP" id="MF_00313">
    <property type="entry name" value="Glutaminase"/>
    <property type="match status" value="1"/>
</dbReference>
<organism evidence="7 8">
    <name type="scientific">Pontibacillus marinus BH030004 = DSM 16465</name>
    <dbReference type="NCBI Taxonomy" id="1385511"/>
    <lineage>
        <taxon>Bacteria</taxon>
        <taxon>Bacillati</taxon>
        <taxon>Bacillota</taxon>
        <taxon>Bacilli</taxon>
        <taxon>Bacillales</taxon>
        <taxon>Bacillaceae</taxon>
        <taxon>Pontibacillus</taxon>
    </lineage>
</organism>
<keyword evidence="4 6" id="KW-0378">Hydrolase</keyword>
<dbReference type="GO" id="GO:0006537">
    <property type="term" value="P:glutamate biosynthetic process"/>
    <property type="evidence" value="ECO:0007669"/>
    <property type="project" value="TreeGrafter"/>
</dbReference>
<accession>A0A0A5GE90</accession>
<evidence type="ECO:0000313" key="7">
    <source>
        <dbReference type="EMBL" id="KGX90339.1"/>
    </source>
</evidence>
<dbReference type="SUPFAM" id="SSF56601">
    <property type="entry name" value="beta-lactamase/transpeptidase-like"/>
    <property type="match status" value="1"/>
</dbReference>
<evidence type="ECO:0000256" key="5">
    <source>
        <dbReference type="ARBA" id="ARBA00049534"/>
    </source>
</evidence>
<feature type="binding site" evidence="6">
    <location>
        <position position="245"/>
    </location>
    <ligand>
        <name>substrate</name>
    </ligand>
</feature>
<dbReference type="RefSeq" id="WP_027448630.1">
    <property type="nucleotide sequence ID" value="NZ_AVPF01000008.1"/>
</dbReference>
<comment type="catalytic activity">
    <reaction evidence="5 6">
        <text>L-glutamine + H2O = L-glutamate + NH4(+)</text>
        <dbReference type="Rhea" id="RHEA:15889"/>
        <dbReference type="ChEBI" id="CHEBI:15377"/>
        <dbReference type="ChEBI" id="CHEBI:28938"/>
        <dbReference type="ChEBI" id="CHEBI:29985"/>
        <dbReference type="ChEBI" id="CHEBI:58359"/>
        <dbReference type="EC" id="3.5.1.2"/>
    </reaction>
</comment>